<gene>
    <name evidence="1" type="ORF">ANSO36C_55330</name>
</gene>
<dbReference type="EMBL" id="AP025732">
    <property type="protein sequence ID" value="BDI19731.1"/>
    <property type="molecule type" value="Genomic_DNA"/>
</dbReference>
<keyword evidence="2" id="KW-1185">Reference proteome</keyword>
<name>A0ABN6Q969_NOSCO</name>
<proteinExistence type="predicted"/>
<sequence length="61" mass="7358">MRISTKNLLFWEWKDELQALKAEFKEKSEFVTPKTSTPHSPPTQIISKIKYDSYIRNCYKY</sequence>
<reference evidence="1" key="1">
    <citation type="submission" date="2022-04" db="EMBL/GenBank/DDBJ databases">
        <title>Complete genome sequence of a cyanobacterium, Nostoc sp. SO-36, isolated in Antarctica.</title>
        <authorList>
            <person name="Kanesaki Y."/>
            <person name="Effendi D."/>
            <person name="Sakamoto T."/>
            <person name="Ohtani S."/>
            <person name="Awai K."/>
        </authorList>
    </citation>
    <scope>NUCLEOTIDE SEQUENCE</scope>
    <source>
        <strain evidence="1">SO-36</strain>
    </source>
</reference>
<dbReference type="Proteomes" id="UP001055453">
    <property type="component" value="Chromosome"/>
</dbReference>
<organism evidence="1 2">
    <name type="scientific">Nostoc cf. commune SO-36</name>
    <dbReference type="NCBI Taxonomy" id="449208"/>
    <lineage>
        <taxon>Bacteria</taxon>
        <taxon>Bacillati</taxon>
        <taxon>Cyanobacteriota</taxon>
        <taxon>Cyanophyceae</taxon>
        <taxon>Nostocales</taxon>
        <taxon>Nostocaceae</taxon>
        <taxon>Nostoc</taxon>
    </lineage>
</organism>
<accession>A0ABN6Q969</accession>
<evidence type="ECO:0000313" key="1">
    <source>
        <dbReference type="EMBL" id="BDI19731.1"/>
    </source>
</evidence>
<protein>
    <submittedName>
        <fullName evidence="1">Uncharacterized protein</fullName>
    </submittedName>
</protein>
<evidence type="ECO:0000313" key="2">
    <source>
        <dbReference type="Proteomes" id="UP001055453"/>
    </source>
</evidence>